<keyword evidence="1" id="KW-0472">Membrane</keyword>
<sequence length="70" mass="7027">MDTNVGTIDRMLRIGSALVVAGLYAGGVISGTWALGLGVVSGVLLLTGAVSFCPLYRLIGVSTCPVDSTA</sequence>
<name>A0A2H3NPF4_9BACT</name>
<evidence type="ECO:0000313" key="4">
    <source>
        <dbReference type="Proteomes" id="UP000221024"/>
    </source>
</evidence>
<organism evidence="3 4">
    <name type="scientific">Longimonas halophila</name>
    <dbReference type="NCBI Taxonomy" id="1469170"/>
    <lineage>
        <taxon>Bacteria</taxon>
        <taxon>Pseudomonadati</taxon>
        <taxon>Rhodothermota</taxon>
        <taxon>Rhodothermia</taxon>
        <taxon>Rhodothermales</taxon>
        <taxon>Salisaetaceae</taxon>
        <taxon>Longimonas</taxon>
    </lineage>
</organism>
<dbReference type="AlphaFoldDB" id="A0A2H3NPF4"/>
<feature type="domain" description="Inner membrane protein YgaP-like transmembrane" evidence="2">
    <location>
        <begin position="1"/>
        <end position="66"/>
    </location>
</feature>
<dbReference type="InterPro" id="IPR021309">
    <property type="entry name" value="YgaP-like_TM"/>
</dbReference>
<dbReference type="RefSeq" id="WP_098061140.1">
    <property type="nucleotide sequence ID" value="NZ_PDEP01000002.1"/>
</dbReference>
<comment type="caution">
    <text evidence="3">The sequence shown here is derived from an EMBL/GenBank/DDBJ whole genome shotgun (WGS) entry which is preliminary data.</text>
</comment>
<dbReference type="EMBL" id="PDEP01000002">
    <property type="protein sequence ID" value="PEN08745.1"/>
    <property type="molecule type" value="Genomic_DNA"/>
</dbReference>
<feature type="transmembrane region" description="Helical" evidence="1">
    <location>
        <begin position="35"/>
        <end position="56"/>
    </location>
</feature>
<dbReference type="Pfam" id="PF11127">
    <property type="entry name" value="YgaP-like_TM"/>
    <property type="match status" value="1"/>
</dbReference>
<keyword evidence="1" id="KW-0812">Transmembrane</keyword>
<evidence type="ECO:0000313" key="3">
    <source>
        <dbReference type="EMBL" id="PEN08745.1"/>
    </source>
</evidence>
<evidence type="ECO:0000256" key="1">
    <source>
        <dbReference type="SAM" id="Phobius"/>
    </source>
</evidence>
<gene>
    <name evidence="3" type="ORF">CRI93_03025</name>
</gene>
<evidence type="ECO:0000259" key="2">
    <source>
        <dbReference type="Pfam" id="PF11127"/>
    </source>
</evidence>
<dbReference type="OrthoDB" id="9804804at2"/>
<reference evidence="3 4" key="1">
    <citation type="submission" date="2017-10" db="EMBL/GenBank/DDBJ databases">
        <title>Draft genome of Longimonas halophila.</title>
        <authorList>
            <person name="Goh K.M."/>
            <person name="Shamsir M.S."/>
            <person name="Lim S.W."/>
        </authorList>
    </citation>
    <scope>NUCLEOTIDE SEQUENCE [LARGE SCALE GENOMIC DNA]</scope>
    <source>
        <strain evidence="3 4">KCTC 42399</strain>
    </source>
</reference>
<keyword evidence="4" id="KW-1185">Reference proteome</keyword>
<feature type="transmembrane region" description="Helical" evidence="1">
    <location>
        <begin position="12"/>
        <end position="29"/>
    </location>
</feature>
<protein>
    <recommendedName>
        <fullName evidence="2">Inner membrane protein YgaP-like transmembrane domain-containing protein</fullName>
    </recommendedName>
</protein>
<keyword evidence="1" id="KW-1133">Transmembrane helix</keyword>
<dbReference type="Proteomes" id="UP000221024">
    <property type="component" value="Unassembled WGS sequence"/>
</dbReference>
<proteinExistence type="predicted"/>
<accession>A0A2H3NPF4</accession>